<gene>
    <name evidence="2" type="ORF">HNP84_009438</name>
</gene>
<protein>
    <submittedName>
        <fullName evidence="2">Uncharacterized protein (TIGR03086 family)</fullName>
    </submittedName>
</protein>
<dbReference type="GO" id="GO:0046872">
    <property type="term" value="F:metal ion binding"/>
    <property type="evidence" value="ECO:0007669"/>
    <property type="project" value="InterPro"/>
</dbReference>
<dbReference type="InterPro" id="IPR024344">
    <property type="entry name" value="MDMPI_metal-binding"/>
</dbReference>
<dbReference type="EMBL" id="JACHGN010000032">
    <property type="protein sequence ID" value="MBB5139674.1"/>
    <property type="molecule type" value="Genomic_DNA"/>
</dbReference>
<feature type="domain" description="Mycothiol-dependent maleylpyruvate isomerase metal-binding" evidence="1">
    <location>
        <begin position="11"/>
        <end position="134"/>
    </location>
</feature>
<proteinExistence type="predicted"/>
<dbReference type="Gene3D" id="1.20.120.450">
    <property type="entry name" value="dinb family like domain"/>
    <property type="match status" value="1"/>
</dbReference>
<dbReference type="SUPFAM" id="SSF109854">
    <property type="entry name" value="DinB/YfiT-like putative metalloenzymes"/>
    <property type="match status" value="1"/>
</dbReference>
<dbReference type="NCBIfam" id="TIGR03083">
    <property type="entry name" value="maleylpyruvate isomerase family mycothiol-dependent enzyme"/>
    <property type="match status" value="1"/>
</dbReference>
<evidence type="ECO:0000313" key="3">
    <source>
        <dbReference type="Proteomes" id="UP000578449"/>
    </source>
</evidence>
<dbReference type="Proteomes" id="UP000578449">
    <property type="component" value="Unassembled WGS sequence"/>
</dbReference>
<dbReference type="AlphaFoldDB" id="A0A840PE26"/>
<evidence type="ECO:0000313" key="2">
    <source>
        <dbReference type="EMBL" id="MBB5139674.1"/>
    </source>
</evidence>
<dbReference type="NCBIfam" id="TIGR03086">
    <property type="entry name" value="TIGR03086 family metal-binding protein"/>
    <property type="match status" value="1"/>
</dbReference>
<evidence type="ECO:0000259" key="1">
    <source>
        <dbReference type="Pfam" id="PF11716"/>
    </source>
</evidence>
<dbReference type="InterPro" id="IPR034660">
    <property type="entry name" value="DinB/YfiT-like"/>
</dbReference>
<name>A0A840PE26_9ACTN</name>
<comment type="caution">
    <text evidence="2">The sequence shown here is derived from an EMBL/GenBank/DDBJ whole genome shotgun (WGS) entry which is preliminary data.</text>
</comment>
<dbReference type="RefSeq" id="WP_185056498.1">
    <property type="nucleotide sequence ID" value="NZ_BAABIX010000034.1"/>
</dbReference>
<dbReference type="Pfam" id="PF11716">
    <property type="entry name" value="MDMPI_N"/>
    <property type="match status" value="1"/>
</dbReference>
<keyword evidence="3" id="KW-1185">Reference proteome</keyword>
<organism evidence="2 3">
    <name type="scientific">Thermocatellispora tengchongensis</name>
    <dbReference type="NCBI Taxonomy" id="1073253"/>
    <lineage>
        <taxon>Bacteria</taxon>
        <taxon>Bacillati</taxon>
        <taxon>Actinomycetota</taxon>
        <taxon>Actinomycetes</taxon>
        <taxon>Streptosporangiales</taxon>
        <taxon>Streptosporangiaceae</taxon>
        <taxon>Thermocatellispora</taxon>
    </lineage>
</organism>
<dbReference type="InterPro" id="IPR017520">
    <property type="entry name" value="CHP03086"/>
</dbReference>
<accession>A0A840PE26</accession>
<dbReference type="InterPro" id="IPR017517">
    <property type="entry name" value="Maleyloyr_isom"/>
</dbReference>
<reference evidence="2 3" key="1">
    <citation type="submission" date="2020-08" db="EMBL/GenBank/DDBJ databases">
        <title>Genomic Encyclopedia of Type Strains, Phase IV (KMG-IV): sequencing the most valuable type-strain genomes for metagenomic binning, comparative biology and taxonomic classification.</title>
        <authorList>
            <person name="Goeker M."/>
        </authorList>
    </citation>
    <scope>NUCLEOTIDE SEQUENCE [LARGE SCALE GENOMIC DNA]</scope>
    <source>
        <strain evidence="2 3">DSM 45615</strain>
    </source>
</reference>
<sequence>MSGGTDWTVLTDAHEALRTAVRGVGDDGWARPTPCTQWNVTQVLQHALGDQIGFAGFITGGPMPDEDPFAPSGVLGGDPQELAEAAMRASAAAWATVPPGTADVPSPVPPGKLQAELGVGICALDAAVHAWDIAMATGRPSPLTPALARALLPTAHALVDPLRAFGAYAPALQPHEGDDEAASLLRHLGRDPHWTP</sequence>